<gene>
    <name evidence="1" type="ORF">SAMN02745176_01840</name>
</gene>
<proteinExistence type="predicted"/>
<protein>
    <submittedName>
        <fullName evidence="1">Uncharacterized protein</fullName>
    </submittedName>
</protein>
<keyword evidence="2" id="KW-1185">Reference proteome</keyword>
<evidence type="ECO:0000313" key="1">
    <source>
        <dbReference type="EMBL" id="SHI93194.1"/>
    </source>
</evidence>
<name>A0A1M6F641_9FIRM</name>
<organism evidence="1 2">
    <name type="scientific">Lutispora thermophila DSM 19022</name>
    <dbReference type="NCBI Taxonomy" id="1122184"/>
    <lineage>
        <taxon>Bacteria</taxon>
        <taxon>Bacillati</taxon>
        <taxon>Bacillota</taxon>
        <taxon>Clostridia</taxon>
        <taxon>Lutisporales</taxon>
        <taxon>Lutisporaceae</taxon>
        <taxon>Lutispora</taxon>
    </lineage>
</organism>
<dbReference type="Proteomes" id="UP000184442">
    <property type="component" value="Unassembled WGS sequence"/>
</dbReference>
<dbReference type="AlphaFoldDB" id="A0A1M6F641"/>
<evidence type="ECO:0000313" key="2">
    <source>
        <dbReference type="Proteomes" id="UP000184442"/>
    </source>
</evidence>
<accession>A0A1M6F641</accession>
<dbReference type="EMBL" id="FQZS01000011">
    <property type="protein sequence ID" value="SHI93194.1"/>
    <property type="molecule type" value="Genomic_DNA"/>
</dbReference>
<reference evidence="1 2" key="1">
    <citation type="submission" date="2016-11" db="EMBL/GenBank/DDBJ databases">
        <authorList>
            <person name="Jaros S."/>
            <person name="Januszkiewicz K."/>
            <person name="Wedrychowicz H."/>
        </authorList>
    </citation>
    <scope>NUCLEOTIDE SEQUENCE [LARGE SCALE GENOMIC DNA]</scope>
    <source>
        <strain evidence="1 2">DSM 19022</strain>
    </source>
</reference>
<sequence length="42" mass="4991">MIKIFTNKSFYFIGKFSDLIYILNDIAKKNASLKEYLTRENV</sequence>
<dbReference type="STRING" id="1122184.SAMN02745176_01840"/>